<organism evidence="2 3">
    <name type="scientific">Pseudoalteromonas luteoviolacea DSM 6061</name>
    <dbReference type="NCBI Taxonomy" id="1365250"/>
    <lineage>
        <taxon>Bacteria</taxon>
        <taxon>Pseudomonadati</taxon>
        <taxon>Pseudomonadota</taxon>
        <taxon>Gammaproteobacteria</taxon>
        <taxon>Alteromonadales</taxon>
        <taxon>Pseudoalteromonadaceae</taxon>
        <taxon>Pseudoalteromonas</taxon>
    </lineage>
</organism>
<reference evidence="2 3" key="1">
    <citation type="submission" date="2013-07" db="EMBL/GenBank/DDBJ databases">
        <title>Comparative Genomic and Metabolomic Analysis of Twelve Strains of Pseudoalteromonas luteoviolacea.</title>
        <authorList>
            <person name="Vynne N.G."/>
            <person name="Mansson M."/>
            <person name="Gram L."/>
        </authorList>
    </citation>
    <scope>NUCLEOTIDE SEQUENCE [LARGE SCALE GENOMIC DNA]</scope>
    <source>
        <strain evidence="2 3">DSM 6061</strain>
    </source>
</reference>
<keyword evidence="1" id="KW-0812">Transmembrane</keyword>
<dbReference type="EMBL" id="AUYB01000093">
    <property type="protein sequence ID" value="KZN40723.1"/>
    <property type="molecule type" value="Genomic_DNA"/>
</dbReference>
<dbReference type="Proteomes" id="UP000076643">
    <property type="component" value="Unassembled WGS sequence"/>
</dbReference>
<proteinExistence type="predicted"/>
<keyword evidence="1" id="KW-0472">Membrane</keyword>
<evidence type="ECO:0000313" key="2">
    <source>
        <dbReference type="EMBL" id="KZN40723.1"/>
    </source>
</evidence>
<feature type="transmembrane region" description="Helical" evidence="1">
    <location>
        <begin position="35"/>
        <end position="54"/>
    </location>
</feature>
<dbReference type="PATRIC" id="fig|1365250.3.peg.1501"/>
<keyword evidence="1" id="KW-1133">Transmembrane helix</keyword>
<dbReference type="RefSeq" id="WP_063357291.1">
    <property type="nucleotide sequence ID" value="NZ_AUYB01000093.1"/>
</dbReference>
<comment type="caution">
    <text evidence="2">The sequence shown here is derived from an EMBL/GenBank/DDBJ whole genome shotgun (WGS) entry which is preliminary data.</text>
</comment>
<evidence type="ECO:0000313" key="3">
    <source>
        <dbReference type="Proteomes" id="UP000076643"/>
    </source>
</evidence>
<accession>A0A166XRU3</accession>
<dbReference type="AlphaFoldDB" id="A0A166XRU3"/>
<sequence>MVRTNRPYFYGATLVGSELCFILFCQTCVHQAPYINPFVVVLFLTLLPIIPLDIDNTAGNVPKVLLDVSSYVEQKQIKLSDTYTNSWIIEPECCCNLCSQLFWVLVFTD</sequence>
<name>A0A166XRU3_9GAMM</name>
<gene>
    <name evidence="2" type="ORF">N475_11385</name>
</gene>
<protein>
    <submittedName>
        <fullName evidence="2">Uncharacterized protein</fullName>
    </submittedName>
</protein>
<evidence type="ECO:0000256" key="1">
    <source>
        <dbReference type="SAM" id="Phobius"/>
    </source>
</evidence>
<keyword evidence="3" id="KW-1185">Reference proteome</keyword>